<evidence type="ECO:0000256" key="1">
    <source>
        <dbReference type="ARBA" id="ARBA00005502"/>
    </source>
</evidence>
<dbReference type="PANTHER" id="PTHR11911">
    <property type="entry name" value="INOSINE-5-MONOPHOSPHATE DEHYDROGENASE RELATED"/>
    <property type="match status" value="1"/>
</dbReference>
<dbReference type="CDD" id="cd04601">
    <property type="entry name" value="CBS_pair_IMPDH"/>
    <property type="match status" value="1"/>
</dbReference>
<dbReference type="AlphaFoldDB" id="A0A367J7T5"/>
<feature type="domain" description="CBS" evidence="6">
    <location>
        <begin position="121"/>
        <end position="180"/>
    </location>
</feature>
<dbReference type="STRING" id="4846.A0A367J7T5"/>
<organism evidence="7 8">
    <name type="scientific">Rhizopus stolonifer</name>
    <name type="common">Rhizopus nigricans</name>
    <dbReference type="NCBI Taxonomy" id="4846"/>
    <lineage>
        <taxon>Eukaryota</taxon>
        <taxon>Fungi</taxon>
        <taxon>Fungi incertae sedis</taxon>
        <taxon>Mucoromycota</taxon>
        <taxon>Mucoromycotina</taxon>
        <taxon>Mucoromycetes</taxon>
        <taxon>Mucorales</taxon>
        <taxon>Mucorineae</taxon>
        <taxon>Rhizopodaceae</taxon>
        <taxon>Rhizopus</taxon>
    </lineage>
</organism>
<dbReference type="SMART" id="SM00116">
    <property type="entry name" value="CBS"/>
    <property type="match status" value="2"/>
</dbReference>
<keyword evidence="2" id="KW-0479">Metal-binding</keyword>
<gene>
    <name evidence="7" type="primary">IMD1_2</name>
    <name evidence="7" type="ORF">CU098_008690</name>
</gene>
<evidence type="ECO:0000259" key="6">
    <source>
        <dbReference type="PROSITE" id="PS51371"/>
    </source>
</evidence>
<dbReference type="InterPro" id="IPR046342">
    <property type="entry name" value="CBS_dom_sf"/>
</dbReference>
<dbReference type="Proteomes" id="UP000253551">
    <property type="component" value="Unassembled WGS sequence"/>
</dbReference>
<dbReference type="Pfam" id="PF00478">
    <property type="entry name" value="IMPDH"/>
    <property type="match status" value="1"/>
</dbReference>
<dbReference type="EMBL" id="PJQM01004036">
    <property type="protein sequence ID" value="RCH85993.1"/>
    <property type="molecule type" value="Genomic_DNA"/>
</dbReference>
<dbReference type="SUPFAM" id="SSF54631">
    <property type="entry name" value="CBS-domain pair"/>
    <property type="match status" value="1"/>
</dbReference>
<dbReference type="SMART" id="SM01240">
    <property type="entry name" value="IMPDH"/>
    <property type="match status" value="1"/>
</dbReference>
<dbReference type="InterPro" id="IPR005990">
    <property type="entry name" value="IMP_DH"/>
</dbReference>
<dbReference type="Gene3D" id="3.20.20.70">
    <property type="entry name" value="Aldolase class I"/>
    <property type="match status" value="1"/>
</dbReference>
<feature type="domain" description="CBS" evidence="6">
    <location>
        <begin position="184"/>
        <end position="240"/>
    </location>
</feature>
<dbReference type="InterPro" id="IPR001093">
    <property type="entry name" value="IMP_DH_GMPRt"/>
</dbReference>
<evidence type="ECO:0000256" key="5">
    <source>
        <dbReference type="PROSITE-ProRule" id="PRU00703"/>
    </source>
</evidence>
<evidence type="ECO:0000313" key="7">
    <source>
        <dbReference type="EMBL" id="RCH85993.1"/>
    </source>
</evidence>
<evidence type="ECO:0000256" key="3">
    <source>
        <dbReference type="ARBA" id="ARBA00023002"/>
    </source>
</evidence>
<sequence length="329" mass="35403">MTSFLDCSTANTVLNEYGRRDGLSVEALMDEQLSGGLTYNDFLILPGYINFAAEKASLESKITKNISLKTPFLSSPMDTVTEAEMAISMALTGGIGIIHNNCSAEEQAKMVNTVKKFENGFITDPVVLSPDHTVEDVKAIKERSGFCGVPITENGQLHSKLLGIVTARDIQFHSENSTALKEIMTTELVVGQEGITLKEANEILCSSKKGKLPIVNADGSLVALLARSDLLKNQNYPNASKSAQSKQLLAGAAIGTRPDDKDRLALLVEAGLDVVVLDSSQGNSIYQIEMLRWVKETFPKLDVIAGNVVTREQAANLIEAGADGLRIGM</sequence>
<dbReference type="PROSITE" id="PS51371">
    <property type="entry name" value="CBS"/>
    <property type="match status" value="2"/>
</dbReference>
<protein>
    <submittedName>
        <fullName evidence="7">Inosine-5'-monophosphate dehydrogenase</fullName>
    </submittedName>
</protein>
<accession>A0A367J7T5</accession>
<dbReference type="InterPro" id="IPR000644">
    <property type="entry name" value="CBS_dom"/>
</dbReference>
<dbReference type="SUPFAM" id="SSF51412">
    <property type="entry name" value="Inosine monophosphate dehydrogenase (IMPDH)"/>
    <property type="match status" value="1"/>
</dbReference>
<proteinExistence type="inferred from homology"/>
<dbReference type="GO" id="GO:0006183">
    <property type="term" value="P:GTP biosynthetic process"/>
    <property type="evidence" value="ECO:0007669"/>
    <property type="project" value="TreeGrafter"/>
</dbReference>
<name>A0A367J7T5_RHIST</name>
<dbReference type="PANTHER" id="PTHR11911:SF111">
    <property type="entry name" value="INOSINE-5'-MONOPHOSPHATE DEHYDROGENASE"/>
    <property type="match status" value="1"/>
</dbReference>
<reference evidence="7 8" key="1">
    <citation type="journal article" date="2018" name="G3 (Bethesda)">
        <title>Phylogenetic and Phylogenomic Definition of Rhizopus Species.</title>
        <authorList>
            <person name="Gryganskyi A.P."/>
            <person name="Golan J."/>
            <person name="Dolatabadi S."/>
            <person name="Mondo S."/>
            <person name="Robb S."/>
            <person name="Idnurm A."/>
            <person name="Muszewska A."/>
            <person name="Steczkiewicz K."/>
            <person name="Masonjones S."/>
            <person name="Liao H.L."/>
            <person name="Gajdeczka M.T."/>
            <person name="Anike F."/>
            <person name="Vuek A."/>
            <person name="Anishchenko I.M."/>
            <person name="Voigt K."/>
            <person name="de Hoog G.S."/>
            <person name="Smith M.E."/>
            <person name="Heitman J."/>
            <person name="Vilgalys R."/>
            <person name="Stajich J.E."/>
        </authorList>
    </citation>
    <scope>NUCLEOTIDE SEQUENCE [LARGE SCALE GENOMIC DNA]</scope>
    <source>
        <strain evidence="7 8">LSU 92-RS-03</strain>
    </source>
</reference>
<keyword evidence="3" id="KW-0560">Oxidoreductase</keyword>
<comment type="similarity">
    <text evidence="1">Belongs to the IMPDH/GMPR family.</text>
</comment>
<evidence type="ECO:0000313" key="8">
    <source>
        <dbReference type="Proteomes" id="UP000253551"/>
    </source>
</evidence>
<dbReference type="GO" id="GO:0046872">
    <property type="term" value="F:metal ion binding"/>
    <property type="evidence" value="ECO:0007669"/>
    <property type="project" value="UniProtKB-KW"/>
</dbReference>
<dbReference type="Pfam" id="PF00571">
    <property type="entry name" value="CBS"/>
    <property type="match status" value="2"/>
</dbReference>
<feature type="non-terminal residue" evidence="7">
    <location>
        <position position="329"/>
    </location>
</feature>
<comment type="caution">
    <text evidence="7">The sequence shown here is derived from an EMBL/GenBank/DDBJ whole genome shotgun (WGS) entry which is preliminary data.</text>
</comment>
<keyword evidence="4 5" id="KW-0129">CBS domain</keyword>
<evidence type="ECO:0000256" key="4">
    <source>
        <dbReference type="ARBA" id="ARBA00023122"/>
    </source>
</evidence>
<dbReference type="InterPro" id="IPR013785">
    <property type="entry name" value="Aldolase_TIM"/>
</dbReference>
<dbReference type="GO" id="GO:0005737">
    <property type="term" value="C:cytoplasm"/>
    <property type="evidence" value="ECO:0007669"/>
    <property type="project" value="TreeGrafter"/>
</dbReference>
<evidence type="ECO:0000256" key="2">
    <source>
        <dbReference type="ARBA" id="ARBA00022723"/>
    </source>
</evidence>
<dbReference type="GO" id="GO:0003938">
    <property type="term" value="F:IMP dehydrogenase activity"/>
    <property type="evidence" value="ECO:0007669"/>
    <property type="project" value="InterPro"/>
</dbReference>
<keyword evidence="8" id="KW-1185">Reference proteome</keyword>
<dbReference type="OrthoDB" id="416622at2759"/>
<dbReference type="FunFam" id="3.20.20.70:FF:000424">
    <property type="entry name" value="Inosine-5'-monophosphate dehydrogenase 2"/>
    <property type="match status" value="1"/>
</dbReference>